<keyword evidence="1" id="KW-0472">Membrane</keyword>
<gene>
    <name evidence="2" type="ORF">C435_15533</name>
</gene>
<dbReference type="PATRIC" id="fig|662475.6.peg.3036"/>
<dbReference type="Proteomes" id="UP000011687">
    <property type="component" value="Unassembled WGS sequence"/>
</dbReference>
<protein>
    <submittedName>
        <fullName evidence="2">Uncharacterized protein</fullName>
    </submittedName>
</protein>
<dbReference type="RefSeq" id="WP_007189843.1">
    <property type="nucleotide sequence ID" value="NZ_AOLS01000076.1"/>
</dbReference>
<evidence type="ECO:0000313" key="3">
    <source>
        <dbReference type="Proteomes" id="UP000011687"/>
    </source>
</evidence>
<reference evidence="2 3" key="1">
    <citation type="journal article" date="2014" name="PLoS Genet.">
        <title>Phylogenetically driven sequencing of extremely halophilic archaea reveals strategies for static and dynamic osmo-response.</title>
        <authorList>
            <person name="Becker E.A."/>
            <person name="Seitzer P.M."/>
            <person name="Tritt A."/>
            <person name="Larsen D."/>
            <person name="Krusor M."/>
            <person name="Yao A.I."/>
            <person name="Wu D."/>
            <person name="Madern D."/>
            <person name="Eisen J.A."/>
            <person name="Darling A.E."/>
            <person name="Facciotti M.T."/>
        </authorList>
    </citation>
    <scope>NUCLEOTIDE SEQUENCE [LARGE SCALE GENOMIC DNA]</scope>
    <source>
        <strain evidence="2 3">ATCC 33799</strain>
    </source>
</reference>
<organism evidence="2 3">
    <name type="scientific">Haloarcula marismortui ATCC 33799</name>
    <dbReference type="NCBI Taxonomy" id="662475"/>
    <lineage>
        <taxon>Archaea</taxon>
        <taxon>Methanobacteriati</taxon>
        <taxon>Methanobacteriota</taxon>
        <taxon>Stenosarchaea group</taxon>
        <taxon>Halobacteria</taxon>
        <taxon>Halobacteriales</taxon>
        <taxon>Haloarculaceae</taxon>
        <taxon>Haloarcula</taxon>
    </lineage>
</organism>
<keyword evidence="3" id="KW-1185">Reference proteome</keyword>
<evidence type="ECO:0000313" key="2">
    <source>
        <dbReference type="EMBL" id="EMA14502.1"/>
    </source>
</evidence>
<keyword evidence="1" id="KW-0812">Transmembrane</keyword>
<name>M0JZE6_9EURY</name>
<proteinExistence type="predicted"/>
<evidence type="ECO:0000256" key="1">
    <source>
        <dbReference type="SAM" id="Phobius"/>
    </source>
</evidence>
<comment type="caution">
    <text evidence="2">The sequence shown here is derived from an EMBL/GenBank/DDBJ whole genome shotgun (WGS) entry which is preliminary data.</text>
</comment>
<accession>M0JZE6</accession>
<dbReference type="EMBL" id="AOLS01000076">
    <property type="protein sequence ID" value="EMA14502.1"/>
    <property type="molecule type" value="Genomic_DNA"/>
</dbReference>
<keyword evidence="1" id="KW-1133">Transmembrane helix</keyword>
<sequence length="103" mass="11016">MILRELLEPLLRALGVQGVSVVALAVLLSVALYAHKISTVGGLAVSAGSTVRHDLQVVALVLAVLLFLGVASLDMARIQELIYLAQQRVEWGALLERLISFAN</sequence>
<feature type="transmembrane region" description="Helical" evidence="1">
    <location>
        <begin position="55"/>
        <end position="73"/>
    </location>
</feature>
<feature type="transmembrane region" description="Helical" evidence="1">
    <location>
        <begin position="12"/>
        <end position="35"/>
    </location>
</feature>
<dbReference type="AlphaFoldDB" id="M0JZE6"/>